<evidence type="ECO:0000256" key="11">
    <source>
        <dbReference type="PROSITE-ProRule" id="PRU00043"/>
    </source>
</evidence>
<sequence>MPIASVSASDPDTGQNARLSYSILESWVQGTPVSSYVYINAESGDIFSVRSLDYEHINAFRVQVQAQDSGSPPRSSNVTVHVFVIDENDNAPALVHPALSEGGVLQLSVPRSAAPGHLLTKLVCVDPDSGHNAWLLYSLPGQQEALLFRIGPHTGELRTRRRFGEEEAGAEHSLLVLVQDNGTPPRSTSVAVSVSVREGDPDGASDLRGAAGAACPTDPLGGCSDSCCYSRHAPRGRHAQHRAQKNLHLQLNTDGPIKYMEVVGGTLEPAHRGYRPCYSTLSSRSDFVFVKTLNPPTLTTNSNTLSMSLSRKHLGTTANEQKPPNTDWRFSQNQRPGTSGAAPPPEAAVGTGPWPNPPTEAEQLQALMAAANEVSEATATLGPGTMGLSTRYSPQFTLQHVPDYRQNVYIPGSTATLTANQQQQAPQPALPQPPPQAEAPKAAQTPASKKKSAKKDKK</sequence>
<feature type="region of interest" description="Disordered" evidence="12">
    <location>
        <begin position="316"/>
        <end position="359"/>
    </location>
</feature>
<dbReference type="GO" id="GO:0007156">
    <property type="term" value="P:homophilic cell adhesion via plasma membrane adhesion molecules"/>
    <property type="evidence" value="ECO:0007669"/>
    <property type="project" value="InterPro"/>
</dbReference>
<evidence type="ECO:0000256" key="2">
    <source>
        <dbReference type="ARBA" id="ARBA00022475"/>
    </source>
</evidence>
<dbReference type="InterPro" id="IPR020894">
    <property type="entry name" value="Cadherin_CS"/>
</dbReference>
<dbReference type="PRINTS" id="PR00205">
    <property type="entry name" value="CADHERIN"/>
</dbReference>
<keyword evidence="15" id="KW-1185">Reference proteome</keyword>
<keyword evidence="5" id="KW-0677">Repeat</keyword>
<organism evidence="14 15">
    <name type="scientific">Megalops atlanticus</name>
    <name type="common">Tarpon</name>
    <name type="synonym">Clupea gigantea</name>
    <dbReference type="NCBI Taxonomy" id="7932"/>
    <lineage>
        <taxon>Eukaryota</taxon>
        <taxon>Metazoa</taxon>
        <taxon>Chordata</taxon>
        <taxon>Craniata</taxon>
        <taxon>Vertebrata</taxon>
        <taxon>Euteleostomi</taxon>
        <taxon>Actinopterygii</taxon>
        <taxon>Neopterygii</taxon>
        <taxon>Teleostei</taxon>
        <taxon>Elopiformes</taxon>
        <taxon>Megalopidae</taxon>
        <taxon>Megalops</taxon>
    </lineage>
</organism>
<keyword evidence="7" id="KW-0130">Cell adhesion</keyword>
<dbReference type="PROSITE" id="PS50268">
    <property type="entry name" value="CADHERIN_2"/>
    <property type="match status" value="2"/>
</dbReference>
<dbReference type="FunFam" id="2.60.40.60:FF:000004">
    <property type="entry name" value="Protocadherin 1 gamma 2"/>
    <property type="match status" value="1"/>
</dbReference>
<protein>
    <recommendedName>
        <fullName evidence="13">Cadherin domain-containing protein</fullName>
    </recommendedName>
</protein>
<evidence type="ECO:0000313" key="15">
    <source>
        <dbReference type="Proteomes" id="UP001046870"/>
    </source>
</evidence>
<dbReference type="InterPro" id="IPR015919">
    <property type="entry name" value="Cadherin-like_sf"/>
</dbReference>
<accession>A0A9D3PPL8</accession>
<comment type="caution">
    <text evidence="14">The sequence shown here is derived from an EMBL/GenBank/DDBJ whole genome shotgun (WGS) entry which is preliminary data.</text>
</comment>
<evidence type="ECO:0000259" key="13">
    <source>
        <dbReference type="PROSITE" id="PS50268"/>
    </source>
</evidence>
<dbReference type="PANTHER" id="PTHR24028">
    <property type="entry name" value="CADHERIN-87A"/>
    <property type="match status" value="1"/>
</dbReference>
<dbReference type="Gene3D" id="2.60.40.60">
    <property type="entry name" value="Cadherins"/>
    <property type="match status" value="2"/>
</dbReference>
<dbReference type="PANTHER" id="PTHR24028:SF264">
    <property type="entry name" value="PROTOCADHERIN 1 GAMMA 32"/>
    <property type="match status" value="1"/>
</dbReference>
<evidence type="ECO:0000256" key="5">
    <source>
        <dbReference type="ARBA" id="ARBA00022737"/>
    </source>
</evidence>
<dbReference type="PROSITE" id="PS00232">
    <property type="entry name" value="CADHERIN_1"/>
    <property type="match status" value="1"/>
</dbReference>
<dbReference type="Proteomes" id="UP001046870">
    <property type="component" value="Chromosome 14"/>
</dbReference>
<dbReference type="SMART" id="SM00112">
    <property type="entry name" value="CA"/>
    <property type="match status" value="2"/>
</dbReference>
<evidence type="ECO:0000256" key="1">
    <source>
        <dbReference type="ARBA" id="ARBA00004251"/>
    </source>
</evidence>
<feature type="domain" description="Cadherin" evidence="13">
    <location>
        <begin position="101"/>
        <end position="207"/>
    </location>
</feature>
<feature type="compositionally biased region" description="Low complexity" evidence="12">
    <location>
        <begin position="438"/>
        <end position="447"/>
    </location>
</feature>
<name>A0A9D3PPL8_MEGAT</name>
<feature type="compositionally biased region" description="Pro residues" evidence="12">
    <location>
        <begin position="428"/>
        <end position="437"/>
    </location>
</feature>
<evidence type="ECO:0000256" key="10">
    <source>
        <dbReference type="ARBA" id="ARBA00023180"/>
    </source>
</evidence>
<dbReference type="SUPFAM" id="SSF49313">
    <property type="entry name" value="Cadherin-like"/>
    <property type="match status" value="2"/>
</dbReference>
<evidence type="ECO:0000256" key="7">
    <source>
        <dbReference type="ARBA" id="ARBA00022889"/>
    </source>
</evidence>
<keyword evidence="10" id="KW-0325">Glycoprotein</keyword>
<dbReference type="GO" id="GO:0005886">
    <property type="term" value="C:plasma membrane"/>
    <property type="evidence" value="ECO:0007669"/>
    <property type="project" value="UniProtKB-SubCell"/>
</dbReference>
<dbReference type="InterPro" id="IPR050174">
    <property type="entry name" value="Protocadherin/Cadherin-CA"/>
</dbReference>
<dbReference type="AlphaFoldDB" id="A0A9D3PPL8"/>
<keyword evidence="4" id="KW-0732">Signal</keyword>
<keyword evidence="6 11" id="KW-0106">Calcium</keyword>
<dbReference type="CDD" id="cd11304">
    <property type="entry name" value="Cadherin_repeat"/>
    <property type="match status" value="2"/>
</dbReference>
<dbReference type="InterPro" id="IPR002126">
    <property type="entry name" value="Cadherin-like_dom"/>
</dbReference>
<feature type="compositionally biased region" description="Polar residues" evidence="12">
    <location>
        <begin position="316"/>
        <end position="337"/>
    </location>
</feature>
<dbReference type="Pfam" id="PF00028">
    <property type="entry name" value="Cadherin"/>
    <property type="match status" value="2"/>
</dbReference>
<evidence type="ECO:0000256" key="8">
    <source>
        <dbReference type="ARBA" id="ARBA00022989"/>
    </source>
</evidence>
<keyword evidence="9" id="KW-0472">Membrane</keyword>
<dbReference type="InterPro" id="IPR031904">
    <property type="entry name" value="Cadherin_CBD"/>
</dbReference>
<proteinExistence type="predicted"/>
<dbReference type="Pfam" id="PF15974">
    <property type="entry name" value="Cadherin_tail"/>
    <property type="match status" value="1"/>
</dbReference>
<gene>
    <name evidence="14" type="ORF">MATL_G00175710</name>
</gene>
<dbReference type="FunFam" id="2.60.40.60:FF:000001">
    <property type="entry name" value="Protocadherin alpha 2"/>
    <property type="match status" value="1"/>
</dbReference>
<reference evidence="14" key="1">
    <citation type="submission" date="2021-01" db="EMBL/GenBank/DDBJ databases">
        <authorList>
            <person name="Zahm M."/>
            <person name="Roques C."/>
            <person name="Cabau C."/>
            <person name="Klopp C."/>
            <person name="Donnadieu C."/>
            <person name="Jouanno E."/>
            <person name="Lampietro C."/>
            <person name="Louis A."/>
            <person name="Herpin A."/>
            <person name="Echchiki A."/>
            <person name="Berthelot C."/>
            <person name="Parey E."/>
            <person name="Roest-Crollius H."/>
            <person name="Braasch I."/>
            <person name="Postlethwait J."/>
            <person name="Bobe J."/>
            <person name="Montfort J."/>
            <person name="Bouchez O."/>
            <person name="Begum T."/>
            <person name="Mejri S."/>
            <person name="Adams A."/>
            <person name="Chen W.-J."/>
            <person name="Guiguen Y."/>
        </authorList>
    </citation>
    <scope>NUCLEOTIDE SEQUENCE</scope>
    <source>
        <strain evidence="14">YG-15Mar2019-1</strain>
        <tissue evidence="14">Brain</tissue>
    </source>
</reference>
<evidence type="ECO:0000256" key="4">
    <source>
        <dbReference type="ARBA" id="ARBA00022729"/>
    </source>
</evidence>
<evidence type="ECO:0000256" key="12">
    <source>
        <dbReference type="SAM" id="MobiDB-lite"/>
    </source>
</evidence>
<comment type="subcellular location">
    <subcellularLocation>
        <location evidence="1">Cell membrane</location>
        <topology evidence="1">Single-pass type I membrane protein</topology>
    </subcellularLocation>
</comment>
<keyword evidence="3" id="KW-0812">Transmembrane</keyword>
<evidence type="ECO:0000256" key="6">
    <source>
        <dbReference type="ARBA" id="ARBA00022837"/>
    </source>
</evidence>
<keyword evidence="2" id="KW-1003">Cell membrane</keyword>
<feature type="domain" description="Cadherin" evidence="13">
    <location>
        <begin position="3"/>
        <end position="94"/>
    </location>
</feature>
<evidence type="ECO:0000256" key="3">
    <source>
        <dbReference type="ARBA" id="ARBA00022692"/>
    </source>
</evidence>
<dbReference type="OrthoDB" id="8951971at2759"/>
<dbReference type="GO" id="GO:0005509">
    <property type="term" value="F:calcium ion binding"/>
    <property type="evidence" value="ECO:0007669"/>
    <property type="project" value="UniProtKB-UniRule"/>
</dbReference>
<dbReference type="EMBL" id="JAFDVH010000014">
    <property type="protein sequence ID" value="KAG7465368.1"/>
    <property type="molecule type" value="Genomic_DNA"/>
</dbReference>
<feature type="compositionally biased region" description="Basic residues" evidence="12">
    <location>
        <begin position="448"/>
        <end position="458"/>
    </location>
</feature>
<evidence type="ECO:0000256" key="9">
    <source>
        <dbReference type="ARBA" id="ARBA00023136"/>
    </source>
</evidence>
<keyword evidence="8" id="KW-1133">Transmembrane helix</keyword>
<dbReference type="GO" id="GO:0009653">
    <property type="term" value="P:anatomical structure morphogenesis"/>
    <property type="evidence" value="ECO:0007669"/>
    <property type="project" value="UniProtKB-ARBA"/>
</dbReference>
<feature type="region of interest" description="Disordered" evidence="12">
    <location>
        <begin position="414"/>
        <end position="458"/>
    </location>
</feature>
<evidence type="ECO:0000313" key="14">
    <source>
        <dbReference type="EMBL" id="KAG7465368.1"/>
    </source>
</evidence>